<evidence type="ECO:0000313" key="2">
    <source>
        <dbReference type="Proteomes" id="UP000765509"/>
    </source>
</evidence>
<organism evidence="1 2">
    <name type="scientific">Austropuccinia psidii MF-1</name>
    <dbReference type="NCBI Taxonomy" id="1389203"/>
    <lineage>
        <taxon>Eukaryota</taxon>
        <taxon>Fungi</taxon>
        <taxon>Dikarya</taxon>
        <taxon>Basidiomycota</taxon>
        <taxon>Pucciniomycotina</taxon>
        <taxon>Pucciniomycetes</taxon>
        <taxon>Pucciniales</taxon>
        <taxon>Sphaerophragmiaceae</taxon>
        <taxon>Austropuccinia</taxon>
    </lineage>
</organism>
<accession>A0A9Q3EZU2</accession>
<gene>
    <name evidence="1" type="ORF">O181_067825</name>
</gene>
<comment type="caution">
    <text evidence="1">The sequence shown here is derived from an EMBL/GenBank/DDBJ whole genome shotgun (WGS) entry which is preliminary data.</text>
</comment>
<evidence type="ECO:0000313" key="1">
    <source>
        <dbReference type="EMBL" id="MBW0528110.1"/>
    </source>
</evidence>
<dbReference type="CDD" id="cd09272">
    <property type="entry name" value="RNase_HI_RT_Ty1"/>
    <property type="match status" value="1"/>
</dbReference>
<protein>
    <submittedName>
        <fullName evidence="1">Uncharacterized protein</fullName>
    </submittedName>
</protein>
<dbReference type="AlphaFoldDB" id="A0A9Q3EZU2"/>
<name>A0A9Q3EZU2_9BASI</name>
<keyword evidence="2" id="KW-1185">Reference proteome</keyword>
<sequence>MKVWSLFSRQYLGPLTLQANNKYWGPSPIWYATKGSIRCTWSTFWQATGMLIRATLGGTRLPFGLPEEDALAVFGTIAPVIWNGAWEGTMRSHRQATSPTVFGFPVLWGSRRQGVVALSTRAAKYVSLSYSTQHLFQALAHLEDLGLKVKAMILCNNEESVNVSLNNELRKRTQYLNWVFFFVNDLIMKHGIAMSWTPISKRLANIFTKQLSGPQMTLYRRLLGLEYQLVPSCEGV</sequence>
<dbReference type="EMBL" id="AVOT02034076">
    <property type="protein sequence ID" value="MBW0528110.1"/>
    <property type="molecule type" value="Genomic_DNA"/>
</dbReference>
<reference evidence="1" key="1">
    <citation type="submission" date="2021-03" db="EMBL/GenBank/DDBJ databases">
        <title>Draft genome sequence of rust myrtle Austropuccinia psidii MF-1, a brazilian biotype.</title>
        <authorList>
            <person name="Quecine M.C."/>
            <person name="Pachon D.M.R."/>
            <person name="Bonatelli M.L."/>
            <person name="Correr F.H."/>
            <person name="Franceschini L.M."/>
            <person name="Leite T.F."/>
            <person name="Margarido G.R.A."/>
            <person name="Almeida C.A."/>
            <person name="Ferrarezi J.A."/>
            <person name="Labate C.A."/>
        </authorList>
    </citation>
    <scope>NUCLEOTIDE SEQUENCE</scope>
    <source>
        <strain evidence="1">MF-1</strain>
    </source>
</reference>
<proteinExistence type="predicted"/>
<dbReference type="Proteomes" id="UP000765509">
    <property type="component" value="Unassembled WGS sequence"/>
</dbReference>